<accession>A0A1E5L8V1</accession>
<proteinExistence type="predicted"/>
<protein>
    <submittedName>
        <fullName evidence="1">Uncharacterized protein</fullName>
    </submittedName>
</protein>
<dbReference type="Proteomes" id="UP000095255">
    <property type="component" value="Unassembled WGS sequence"/>
</dbReference>
<dbReference type="RefSeq" id="WP_069700942.1">
    <property type="nucleotide sequence ID" value="NZ_MJAT01000002.1"/>
</dbReference>
<dbReference type="OrthoDB" id="8452205at2"/>
<sequence length="324" mass="38201">MINIYIDPFNFACPQQDGNMQQFEDYVNNLLLWNDFKNTDWANILITERTMEILFDTGDYPLWDNIKSSILSYGLVEIQAKDIIDVVEGLLKTTTVEHYLKNEDIIYQDCTCNPLELIQSLPEEYRISSLNLMVQMALVDYYINSSETEQIYINRILNFEFKELNISAKILKCNQNNFSKKIPHFPYDIDYNFKCSKNMLGLYKSIDPIKMWKTSKSDEQYKMALLIYIYQRNIESGLNNSIEAISKWDFGKKFILSVKIFQENMVDTHALRTGKGPEDPQKKRGEDKAWRRDIDYTFHLHYWLGMNSVEFAKIVIHDDMSIPI</sequence>
<dbReference type="AlphaFoldDB" id="A0A1E5L8V1"/>
<reference evidence="1 2" key="1">
    <citation type="submission" date="2016-09" db="EMBL/GenBank/DDBJ databases">
        <title>Desulfuribacillus arsenicus sp. nov., an obligately anaerobic, dissimilatory arsenic- and antimonate-reducing bacterium isolated from anoxic sediments.</title>
        <authorList>
            <person name="Abin C.A."/>
            <person name="Hollibaugh J.T."/>
        </authorList>
    </citation>
    <scope>NUCLEOTIDE SEQUENCE [LARGE SCALE GENOMIC DNA]</scope>
    <source>
        <strain evidence="1 2">MLFW-2</strain>
    </source>
</reference>
<evidence type="ECO:0000313" key="1">
    <source>
        <dbReference type="EMBL" id="OEH86575.1"/>
    </source>
</evidence>
<organism evidence="1 2">
    <name type="scientific">Desulfuribacillus stibiiarsenatis</name>
    <dbReference type="NCBI Taxonomy" id="1390249"/>
    <lineage>
        <taxon>Bacteria</taxon>
        <taxon>Bacillati</taxon>
        <taxon>Bacillota</taxon>
        <taxon>Desulfuribacillia</taxon>
        <taxon>Desulfuribacillales</taxon>
        <taxon>Desulfuribacillaceae</taxon>
        <taxon>Desulfuribacillus</taxon>
    </lineage>
</organism>
<comment type="caution">
    <text evidence="1">The sequence shown here is derived from an EMBL/GenBank/DDBJ whole genome shotgun (WGS) entry which is preliminary data.</text>
</comment>
<evidence type="ECO:0000313" key="2">
    <source>
        <dbReference type="Proteomes" id="UP000095255"/>
    </source>
</evidence>
<gene>
    <name evidence="1" type="ORF">BHU72_09955</name>
</gene>
<dbReference type="STRING" id="1390249.BHU72_09955"/>
<keyword evidence="2" id="KW-1185">Reference proteome</keyword>
<dbReference type="EMBL" id="MJAT01000002">
    <property type="protein sequence ID" value="OEH86575.1"/>
    <property type="molecule type" value="Genomic_DNA"/>
</dbReference>
<name>A0A1E5L8V1_9FIRM</name>